<dbReference type="InterPro" id="IPR011044">
    <property type="entry name" value="Quino_amine_DH_bsu"/>
</dbReference>
<proteinExistence type="predicted"/>
<keyword evidence="2" id="KW-1185">Reference proteome</keyword>
<reference evidence="1 2" key="1">
    <citation type="submission" date="2017-07" db="EMBL/GenBank/DDBJ databases">
        <title>Complete genome sequence of Actinoalloteichus hoggarensis DSM 45943, type strain of Actinoalloteichus hoggarensis.</title>
        <authorList>
            <person name="Ruckert C."/>
            <person name="Nouioui I."/>
            <person name="Willmese J."/>
            <person name="van Wezel G."/>
            <person name="Klenk H.-P."/>
            <person name="Kalinowski J."/>
            <person name="Zotchev S.B."/>
        </authorList>
    </citation>
    <scope>NUCLEOTIDE SEQUENCE [LARGE SCALE GENOMIC DNA]</scope>
    <source>
        <strain evidence="1 2">DSM 45943</strain>
    </source>
</reference>
<protein>
    <submittedName>
        <fullName evidence="1">Uncharacterized protein</fullName>
    </submittedName>
</protein>
<dbReference type="Proteomes" id="UP000204221">
    <property type="component" value="Chromosome"/>
</dbReference>
<dbReference type="RefSeq" id="WP_245856290.1">
    <property type="nucleotide sequence ID" value="NZ_CP022521.1"/>
</dbReference>
<organism evidence="1 2">
    <name type="scientific">Actinoalloteichus hoggarensis</name>
    <dbReference type="NCBI Taxonomy" id="1470176"/>
    <lineage>
        <taxon>Bacteria</taxon>
        <taxon>Bacillati</taxon>
        <taxon>Actinomycetota</taxon>
        <taxon>Actinomycetes</taxon>
        <taxon>Pseudonocardiales</taxon>
        <taxon>Pseudonocardiaceae</taxon>
        <taxon>Actinoalloteichus</taxon>
    </lineage>
</organism>
<evidence type="ECO:0000313" key="1">
    <source>
        <dbReference type="EMBL" id="ASO21162.1"/>
    </source>
</evidence>
<dbReference type="KEGG" id="ahg:AHOG_17685"/>
<evidence type="ECO:0000313" key="2">
    <source>
        <dbReference type="Proteomes" id="UP000204221"/>
    </source>
</evidence>
<accession>A0A221W5F3</accession>
<gene>
    <name evidence="1" type="ORF">AHOG_17685</name>
</gene>
<name>A0A221W5F3_9PSEU</name>
<dbReference type="PROSITE" id="PS51257">
    <property type="entry name" value="PROKAR_LIPOPROTEIN"/>
    <property type="match status" value="1"/>
</dbReference>
<dbReference type="AlphaFoldDB" id="A0A221W5F3"/>
<dbReference type="SUPFAM" id="SSF50969">
    <property type="entry name" value="YVTN repeat-like/Quinoprotein amine dehydrogenase"/>
    <property type="match status" value="1"/>
</dbReference>
<sequence>MKSRDNPVMVRAAVVIASAVVITACGAPADDVATDDGGTDTAQEMPHGYVEGAEETAEAQSRLIVADEETGAVRVVDLITEETVDVGRVDGVHGILGDGRFGYLAGDDSVHVVDSGSWMVDHGDHVHYYRAEARAVGPITGSEPTNVSSDQVVAAVSFADGTAELLDRARLDEGTIDRHEPISRESHPAAAVAYREHLLVSAAEPGAGSADGVEVRGRDGALVSRIEEPCPDLLGQATTRRGVVFGCADGALLVTEDGDVFEGEKIPYPGEVPADERAVEFHHRPLSTTLVSAAGDEGVWVLDITEREWRLLPTGPVVAVNAVGEGAPVLTLTDDGVLHALDAVTGEETARSALLPAESAAGEPAPVIQVDTTRAYVNDPPAGEIHEIDYGDDLRLARTFAVDGRADHMVETGR</sequence>
<dbReference type="EMBL" id="CP022521">
    <property type="protein sequence ID" value="ASO21162.1"/>
    <property type="molecule type" value="Genomic_DNA"/>
</dbReference>